<reference evidence="2 3" key="1">
    <citation type="submission" date="2023-08" db="EMBL/GenBank/DDBJ databases">
        <title>genomic of DY56.</title>
        <authorList>
            <person name="Wang Y."/>
        </authorList>
    </citation>
    <scope>NUCLEOTIDE SEQUENCE [LARGE SCALE GENOMIC DNA]</scope>
    <source>
        <strain evidence="2 3">DY56-A-20</strain>
    </source>
</reference>
<gene>
    <name evidence="2" type="ORF">Q9K01_03835</name>
</gene>
<evidence type="ECO:0000256" key="1">
    <source>
        <dbReference type="SAM" id="SignalP"/>
    </source>
</evidence>
<organism evidence="2 3">
    <name type="scientific">Qipengyuania benthica</name>
    <dbReference type="NCBI Taxonomy" id="3067651"/>
    <lineage>
        <taxon>Bacteria</taxon>
        <taxon>Pseudomonadati</taxon>
        <taxon>Pseudomonadota</taxon>
        <taxon>Alphaproteobacteria</taxon>
        <taxon>Sphingomonadales</taxon>
        <taxon>Erythrobacteraceae</taxon>
        <taxon>Qipengyuania</taxon>
    </lineage>
</organism>
<dbReference type="RefSeq" id="WP_305928872.1">
    <property type="nucleotide sequence ID" value="NZ_JAVAIL010000001.1"/>
</dbReference>
<dbReference type="Proteomes" id="UP001235664">
    <property type="component" value="Unassembled WGS sequence"/>
</dbReference>
<dbReference type="EMBL" id="JAVAIL010000001">
    <property type="protein sequence ID" value="MDP4538751.1"/>
    <property type="molecule type" value="Genomic_DNA"/>
</dbReference>
<feature type="signal peptide" evidence="1">
    <location>
        <begin position="1"/>
        <end position="20"/>
    </location>
</feature>
<protein>
    <submittedName>
        <fullName evidence="2">Uncharacterized protein</fullName>
    </submittedName>
</protein>
<keyword evidence="3" id="KW-1185">Reference proteome</keyword>
<sequence length="47" mass="4874">MSKQLTFSATLCALTMALFAIVGDKAPPRGIDQRGSAPLVSLVGIAR</sequence>
<feature type="chain" id="PRO_5046627817" evidence="1">
    <location>
        <begin position="21"/>
        <end position="47"/>
    </location>
</feature>
<proteinExistence type="predicted"/>
<comment type="caution">
    <text evidence="2">The sequence shown here is derived from an EMBL/GenBank/DDBJ whole genome shotgun (WGS) entry which is preliminary data.</text>
</comment>
<evidence type="ECO:0000313" key="2">
    <source>
        <dbReference type="EMBL" id="MDP4538751.1"/>
    </source>
</evidence>
<accession>A0ABT9H634</accession>
<keyword evidence="1" id="KW-0732">Signal</keyword>
<evidence type="ECO:0000313" key="3">
    <source>
        <dbReference type="Proteomes" id="UP001235664"/>
    </source>
</evidence>
<name>A0ABT9H634_9SPHN</name>